<evidence type="ECO:0000313" key="3">
    <source>
        <dbReference type="Proteomes" id="UP000321058"/>
    </source>
</evidence>
<protein>
    <submittedName>
        <fullName evidence="2">Choloylglycine hydrolase</fullName>
    </submittedName>
</protein>
<dbReference type="Pfam" id="PF03417">
    <property type="entry name" value="AAT"/>
    <property type="match status" value="1"/>
</dbReference>
<dbReference type="PANTHER" id="PTHR34180">
    <property type="entry name" value="PEPTIDASE C45"/>
    <property type="match status" value="1"/>
</dbReference>
<evidence type="ECO:0000259" key="1">
    <source>
        <dbReference type="Pfam" id="PF03417"/>
    </source>
</evidence>
<dbReference type="AlphaFoldDB" id="A0A512NER7"/>
<accession>A0A512NER7</accession>
<name>A0A512NER7_9HYPH</name>
<keyword evidence="2" id="KW-0378">Hydrolase</keyword>
<proteinExistence type="predicted"/>
<keyword evidence="3" id="KW-1185">Reference proteome</keyword>
<evidence type="ECO:0000313" key="2">
    <source>
        <dbReference type="EMBL" id="GEP57433.1"/>
    </source>
</evidence>
<sequence length="325" mass="36107">MTKPWRVDVLECRGNSYDVGKQLAEAFLRTTRGRAYARRKERRPFAFSLRNAEAALKAWAPNVWEELHGLADGLKIPLERAVAEYSNGRLRYPPRGCSAVMSAGLYGRNYDYDVRHYDRLLVAIQPKGVHASIGFPDRFTGRLDGMNEHGLCVGLHQVSQRTWRPGLVCILIVRMVLDQCATTREAVALLRRIPHGLSFNYSLMDAGGNAAVSEASPAEVVVREGEQLGCANHFLAPSQQAFNRRNPGSYRHLPALEKFAREQLSADRLFKALNDSLSPVFDHRYTTGSGTMHTIVCTPAERRMLIGVGGDATPSTVDVGSWVRG</sequence>
<dbReference type="SUPFAM" id="SSF56235">
    <property type="entry name" value="N-terminal nucleophile aminohydrolases (Ntn hydrolases)"/>
    <property type="match status" value="1"/>
</dbReference>
<reference evidence="2 3" key="1">
    <citation type="submission" date="2019-07" db="EMBL/GenBank/DDBJ databases">
        <title>Whole genome shotgun sequence of Reyranella soli NBRC 108950.</title>
        <authorList>
            <person name="Hosoyama A."/>
            <person name="Uohara A."/>
            <person name="Ohji S."/>
            <person name="Ichikawa N."/>
        </authorList>
    </citation>
    <scope>NUCLEOTIDE SEQUENCE [LARGE SCALE GENOMIC DNA]</scope>
    <source>
        <strain evidence="2 3">NBRC 108950</strain>
    </source>
</reference>
<dbReference type="InterPro" id="IPR047801">
    <property type="entry name" value="Peptidase_C45"/>
</dbReference>
<dbReference type="Gene3D" id="3.60.60.10">
    <property type="entry name" value="Penicillin V Acylase, Chain A"/>
    <property type="match status" value="1"/>
</dbReference>
<dbReference type="Proteomes" id="UP000321058">
    <property type="component" value="Unassembled WGS sequence"/>
</dbReference>
<comment type="caution">
    <text evidence="2">The sequence shown here is derived from an EMBL/GenBank/DDBJ whole genome shotgun (WGS) entry which is preliminary data.</text>
</comment>
<feature type="domain" description="Peptidase C45 hydrolase" evidence="1">
    <location>
        <begin position="105"/>
        <end position="310"/>
    </location>
</feature>
<dbReference type="PANTHER" id="PTHR34180:SF1">
    <property type="entry name" value="BETA-ALANYL-DOPAMINE_CARCININE HYDROLASE"/>
    <property type="match status" value="1"/>
</dbReference>
<dbReference type="RefSeq" id="WP_170303286.1">
    <property type="nucleotide sequence ID" value="NZ_BKAJ01000080.1"/>
</dbReference>
<dbReference type="EMBL" id="BKAJ01000080">
    <property type="protein sequence ID" value="GEP57433.1"/>
    <property type="molecule type" value="Genomic_DNA"/>
</dbReference>
<dbReference type="InterPro" id="IPR029055">
    <property type="entry name" value="Ntn_hydrolases_N"/>
</dbReference>
<dbReference type="NCBIfam" id="NF040521">
    <property type="entry name" value="C45_proenzyme"/>
    <property type="match status" value="1"/>
</dbReference>
<dbReference type="GO" id="GO:0016787">
    <property type="term" value="F:hydrolase activity"/>
    <property type="evidence" value="ECO:0007669"/>
    <property type="project" value="UniProtKB-KW"/>
</dbReference>
<dbReference type="InterPro" id="IPR005079">
    <property type="entry name" value="Peptidase_C45_hydrolase"/>
</dbReference>
<organism evidence="2 3">
    <name type="scientific">Reyranella soli</name>
    <dbReference type="NCBI Taxonomy" id="1230389"/>
    <lineage>
        <taxon>Bacteria</taxon>
        <taxon>Pseudomonadati</taxon>
        <taxon>Pseudomonadota</taxon>
        <taxon>Alphaproteobacteria</taxon>
        <taxon>Hyphomicrobiales</taxon>
        <taxon>Reyranellaceae</taxon>
        <taxon>Reyranella</taxon>
    </lineage>
</organism>
<dbReference type="InterPro" id="IPR047794">
    <property type="entry name" value="C45_proenzyme-like"/>
</dbReference>
<gene>
    <name evidence="2" type="ORF">RSO01_45990</name>
</gene>